<dbReference type="InterPro" id="IPR029472">
    <property type="entry name" value="Copia-like_N"/>
</dbReference>
<evidence type="ECO:0000259" key="2">
    <source>
        <dbReference type="Pfam" id="PF07727"/>
    </source>
</evidence>
<organism evidence="5 6">
    <name type="scientific">Zingiber officinale</name>
    <name type="common">Ginger</name>
    <name type="synonym">Amomum zingiber</name>
    <dbReference type="NCBI Taxonomy" id="94328"/>
    <lineage>
        <taxon>Eukaryota</taxon>
        <taxon>Viridiplantae</taxon>
        <taxon>Streptophyta</taxon>
        <taxon>Embryophyta</taxon>
        <taxon>Tracheophyta</taxon>
        <taxon>Spermatophyta</taxon>
        <taxon>Magnoliopsida</taxon>
        <taxon>Liliopsida</taxon>
        <taxon>Zingiberales</taxon>
        <taxon>Zingiberaceae</taxon>
        <taxon>Zingiber</taxon>
    </lineage>
</organism>
<dbReference type="EMBL" id="JACMSC010000012">
    <property type="protein sequence ID" value="KAG6498087.1"/>
    <property type="molecule type" value="Genomic_DNA"/>
</dbReference>
<dbReference type="PANTHER" id="PTHR37610:SF94">
    <property type="entry name" value="RETROTRANSPOSON COPIA-LIKE N-TERMINAL DOMAIN-CONTAINING PROTEIN"/>
    <property type="match status" value="1"/>
</dbReference>
<dbReference type="InterPro" id="IPR013103">
    <property type="entry name" value="RVT_2"/>
</dbReference>
<comment type="caution">
    <text evidence="5">The sequence shown here is derived from an EMBL/GenBank/DDBJ whole genome shotgun (WGS) entry which is preliminary data.</text>
</comment>
<accession>A0A8J5KYV8</accession>
<feature type="domain" description="Retrotransposon Copia-like N-terminal" evidence="3">
    <location>
        <begin position="46"/>
        <end position="85"/>
    </location>
</feature>
<dbReference type="AlphaFoldDB" id="A0A8J5KYV8"/>
<reference evidence="5 6" key="1">
    <citation type="submission" date="2020-08" db="EMBL/GenBank/DDBJ databases">
        <title>Plant Genome Project.</title>
        <authorList>
            <person name="Zhang R.-G."/>
        </authorList>
    </citation>
    <scope>NUCLEOTIDE SEQUENCE [LARGE SCALE GENOMIC DNA]</scope>
    <source>
        <tissue evidence="5">Rhizome</tissue>
    </source>
</reference>
<feature type="domain" description="Retroviral polymerase SH3-like" evidence="4">
    <location>
        <begin position="345"/>
        <end position="406"/>
    </location>
</feature>
<dbReference type="PANTHER" id="PTHR37610">
    <property type="entry name" value="CCHC-TYPE DOMAIN-CONTAINING PROTEIN"/>
    <property type="match status" value="1"/>
</dbReference>
<feature type="compositionally biased region" description="Polar residues" evidence="1">
    <location>
        <begin position="456"/>
        <end position="469"/>
    </location>
</feature>
<keyword evidence="6" id="KW-1185">Reference proteome</keyword>
<protein>
    <recommendedName>
        <fullName evidence="7">Retrotransposon Copia-like N-terminal domain-containing protein</fullName>
    </recommendedName>
</protein>
<evidence type="ECO:0008006" key="7">
    <source>
        <dbReference type="Google" id="ProtNLM"/>
    </source>
</evidence>
<feature type="domain" description="Reverse transcriptase Ty1/copia-type" evidence="2">
    <location>
        <begin position="538"/>
        <end position="638"/>
    </location>
</feature>
<evidence type="ECO:0000259" key="4">
    <source>
        <dbReference type="Pfam" id="PF25597"/>
    </source>
</evidence>
<gene>
    <name evidence="5" type="ORF">ZIOFF_045996</name>
</gene>
<evidence type="ECO:0000259" key="3">
    <source>
        <dbReference type="Pfam" id="PF14244"/>
    </source>
</evidence>
<evidence type="ECO:0000313" key="5">
    <source>
        <dbReference type="EMBL" id="KAG6498087.1"/>
    </source>
</evidence>
<evidence type="ECO:0000256" key="1">
    <source>
        <dbReference type="SAM" id="MobiDB-lite"/>
    </source>
</evidence>
<dbReference type="Proteomes" id="UP000734854">
    <property type="component" value="Unassembled WGS sequence"/>
</dbReference>
<sequence>MAGASITTEQLFELFKAITRDSHAESSSSSIPLHYRILPTETGEIQLTTQLLNSTNYSTWSRQVQRALSIRDKEAYITGELSAPENADPQYKLWHKCNNLVVTWLLRCIEPNIAASIPDSATAYEIWTTLQQRFTKPDDTRVAHLQRELGSLTQGSLSVDELFVKYNALLQEYSIFRPVPQCSCGKCDNSCFKPFREQKDKDNLFMFLNALNSEFNITRSQMMNQKPLPSLDEAYHSAYQEEQRLKQPVLPLSVEASALLAHKSEASHPNNGAPTKYCTYCHRKNHNIEQCYLLVGLPPNYNKKKGKGKFNLQNLPMLTVSLQLQALPLLTGKMPKYDYLRVFGCLCFASTLKRNRTKLDERARRCIFIGYPAGMKGYTIYDLETEEIFVSRNVVFHEDVFPFASDYISRLNAPPPERGLPEINNPNESIKEFLPAIDKPETTMTSPAQPEIPSQAMDSEQTEEQSATTKSHDNQELTPETITEDVIDLRPRSQRIRQVPKYLSIYQHDISDPQANHSMAYPIQRYLSSIRLSPSYAAFTSSSADHSLFTYTNGDLFIALLVYVDDIMLGSTSETALEHLVGYLKGEFKLKDLGVPHYFLDLEIARSKKGIILCQRKYTLDLLHEYGLLGAKPFRTPLQSNDHLHHSDSEKIDPTIYRKLVAQPILMLGEEHIPSTLHLNV</sequence>
<proteinExistence type="predicted"/>
<dbReference type="Pfam" id="PF07727">
    <property type="entry name" value="RVT_2"/>
    <property type="match status" value="1"/>
</dbReference>
<name>A0A8J5KYV8_ZINOF</name>
<dbReference type="Pfam" id="PF25597">
    <property type="entry name" value="SH3_retrovirus"/>
    <property type="match status" value="1"/>
</dbReference>
<evidence type="ECO:0000313" key="6">
    <source>
        <dbReference type="Proteomes" id="UP000734854"/>
    </source>
</evidence>
<dbReference type="Pfam" id="PF14244">
    <property type="entry name" value="Retrotran_gag_3"/>
    <property type="match status" value="1"/>
</dbReference>
<feature type="region of interest" description="Disordered" evidence="1">
    <location>
        <begin position="440"/>
        <end position="489"/>
    </location>
</feature>
<dbReference type="InterPro" id="IPR057670">
    <property type="entry name" value="SH3_retrovirus"/>
</dbReference>